<evidence type="ECO:0000259" key="1">
    <source>
        <dbReference type="Pfam" id="PF06985"/>
    </source>
</evidence>
<gene>
    <name evidence="2" type="ORF">PT974_00437</name>
</gene>
<dbReference type="InterPro" id="IPR010730">
    <property type="entry name" value="HET"/>
</dbReference>
<accession>A0ABR0T0W3</accession>
<dbReference type="EMBL" id="JAVFKD010000001">
    <property type="protein sequence ID" value="KAK5998065.1"/>
    <property type="molecule type" value="Genomic_DNA"/>
</dbReference>
<dbReference type="Proteomes" id="UP001338125">
    <property type="component" value="Unassembled WGS sequence"/>
</dbReference>
<organism evidence="2 3">
    <name type="scientific">Cladobotryum mycophilum</name>
    <dbReference type="NCBI Taxonomy" id="491253"/>
    <lineage>
        <taxon>Eukaryota</taxon>
        <taxon>Fungi</taxon>
        <taxon>Dikarya</taxon>
        <taxon>Ascomycota</taxon>
        <taxon>Pezizomycotina</taxon>
        <taxon>Sordariomycetes</taxon>
        <taxon>Hypocreomycetidae</taxon>
        <taxon>Hypocreales</taxon>
        <taxon>Hypocreaceae</taxon>
        <taxon>Cladobotryum</taxon>
    </lineage>
</organism>
<comment type="caution">
    <text evidence="2">The sequence shown here is derived from an EMBL/GenBank/DDBJ whole genome shotgun (WGS) entry which is preliminary data.</text>
</comment>
<dbReference type="Pfam" id="PF06985">
    <property type="entry name" value="HET"/>
    <property type="match status" value="1"/>
</dbReference>
<protein>
    <submittedName>
        <fullName evidence="2">Heterokaryon incompatibility protein 6</fullName>
    </submittedName>
</protein>
<dbReference type="PANTHER" id="PTHR24148">
    <property type="entry name" value="ANKYRIN REPEAT DOMAIN-CONTAINING PROTEIN 39 HOMOLOG-RELATED"/>
    <property type="match status" value="1"/>
</dbReference>
<evidence type="ECO:0000313" key="3">
    <source>
        <dbReference type="Proteomes" id="UP001338125"/>
    </source>
</evidence>
<dbReference type="InterPro" id="IPR052895">
    <property type="entry name" value="HetReg/Transcr_Mod"/>
</dbReference>
<keyword evidence="3" id="KW-1185">Reference proteome</keyword>
<name>A0ABR0T0W3_9HYPO</name>
<feature type="domain" description="Heterokaryon incompatibility" evidence="1">
    <location>
        <begin position="49"/>
        <end position="144"/>
    </location>
</feature>
<reference evidence="2 3" key="1">
    <citation type="submission" date="2024-01" db="EMBL/GenBank/DDBJ databases">
        <title>Complete genome of Cladobotryum mycophilum ATHUM6906.</title>
        <authorList>
            <person name="Christinaki A.C."/>
            <person name="Myridakis A.I."/>
            <person name="Kouvelis V.N."/>
        </authorList>
    </citation>
    <scope>NUCLEOTIDE SEQUENCE [LARGE SCALE GENOMIC DNA]</scope>
    <source>
        <strain evidence="2 3">ATHUM6906</strain>
    </source>
</reference>
<evidence type="ECO:0000313" key="2">
    <source>
        <dbReference type="EMBL" id="KAK5998065.1"/>
    </source>
</evidence>
<proteinExistence type="predicted"/>
<dbReference type="PANTHER" id="PTHR24148:SF64">
    <property type="entry name" value="HETEROKARYON INCOMPATIBILITY DOMAIN-CONTAINING PROTEIN"/>
    <property type="match status" value="1"/>
</dbReference>
<sequence length="186" mass="21473">MAGLEEGYSKLPDSSSIRILQLYGTEDPNETIRFDRHIISLNAKEVAPYQAISYTWSGQEAVRLVYANNRPSKVTKNVEDVMKRLRPTKQGEFIYLWIDAICINQQDDEEKSAQVKIMVDIYAKAQRINIWLGQGTELTDLALRWMEWVSLPFSLFTANHMFGVYMAMSSNDSHDSFWDIANIQRL</sequence>